<evidence type="ECO:0000313" key="1">
    <source>
        <dbReference type="EMBL" id="KAI5328428.1"/>
    </source>
</evidence>
<reference evidence="1 2" key="1">
    <citation type="journal article" date="2022" name="G3 (Bethesda)">
        <title>Whole-genome sequence and methylome profiling of the almond [Prunus dulcis (Mill.) D.A. Webb] cultivar 'Nonpareil'.</title>
        <authorList>
            <person name="D'Amico-Willman K.M."/>
            <person name="Ouma W.Z."/>
            <person name="Meulia T."/>
            <person name="Sideli G.M."/>
            <person name="Gradziel T.M."/>
            <person name="Fresnedo-Ramirez J."/>
        </authorList>
    </citation>
    <scope>NUCLEOTIDE SEQUENCE [LARGE SCALE GENOMIC DNA]</scope>
    <source>
        <strain evidence="1">Clone GOH B32 T37-40</strain>
    </source>
</reference>
<dbReference type="EMBL" id="JAJFAZ020000005">
    <property type="protein sequence ID" value="KAI5328428.1"/>
    <property type="molecule type" value="Genomic_DNA"/>
</dbReference>
<dbReference type="AlphaFoldDB" id="A0AAD4VNS9"/>
<evidence type="ECO:0008006" key="3">
    <source>
        <dbReference type="Google" id="ProtNLM"/>
    </source>
</evidence>
<comment type="caution">
    <text evidence="1">The sequence shown here is derived from an EMBL/GenBank/DDBJ whole genome shotgun (WGS) entry which is preliminary data.</text>
</comment>
<accession>A0AAD4VNS9</accession>
<protein>
    <recommendedName>
        <fullName evidence="3">Retrotransposon Copia-like N-terminal domain-containing protein</fullName>
    </recommendedName>
</protein>
<sequence length="120" mass="13175">MLDITESSSSTPIVTVHAESSNNKPMGFKLNGSNYEVWASIIELHATTQGNLGYLTGDTNAPDSKDPKFGKCFMIALTYPSSMNCDARLPISSKRVILSLPILPNLRQSGLNRTRDVLFR</sequence>
<dbReference type="Proteomes" id="UP001054821">
    <property type="component" value="Chromosome 5"/>
</dbReference>
<evidence type="ECO:0000313" key="2">
    <source>
        <dbReference type="Proteomes" id="UP001054821"/>
    </source>
</evidence>
<name>A0AAD4VNS9_PRUDU</name>
<proteinExistence type="predicted"/>
<keyword evidence="2" id="KW-1185">Reference proteome</keyword>
<organism evidence="1 2">
    <name type="scientific">Prunus dulcis</name>
    <name type="common">Almond</name>
    <name type="synonym">Amygdalus dulcis</name>
    <dbReference type="NCBI Taxonomy" id="3755"/>
    <lineage>
        <taxon>Eukaryota</taxon>
        <taxon>Viridiplantae</taxon>
        <taxon>Streptophyta</taxon>
        <taxon>Embryophyta</taxon>
        <taxon>Tracheophyta</taxon>
        <taxon>Spermatophyta</taxon>
        <taxon>Magnoliopsida</taxon>
        <taxon>eudicotyledons</taxon>
        <taxon>Gunneridae</taxon>
        <taxon>Pentapetalae</taxon>
        <taxon>rosids</taxon>
        <taxon>fabids</taxon>
        <taxon>Rosales</taxon>
        <taxon>Rosaceae</taxon>
        <taxon>Amygdaloideae</taxon>
        <taxon>Amygdaleae</taxon>
        <taxon>Prunus</taxon>
    </lineage>
</organism>
<gene>
    <name evidence="1" type="ORF">L3X38_027825</name>
</gene>